<evidence type="ECO:0000313" key="6">
    <source>
        <dbReference type="RefSeq" id="XP_060549226.1"/>
    </source>
</evidence>
<dbReference type="InterPro" id="IPR000719">
    <property type="entry name" value="Prot_kinase_dom"/>
</dbReference>
<feature type="domain" description="Protein kinase" evidence="3">
    <location>
        <begin position="197"/>
        <end position="510"/>
    </location>
</feature>
<feature type="compositionally biased region" description="Polar residues" evidence="2">
    <location>
        <begin position="1222"/>
        <end position="1245"/>
    </location>
</feature>
<keyword evidence="4" id="KW-1185">Reference proteome</keyword>
<feature type="region of interest" description="Disordered" evidence="2">
    <location>
        <begin position="1456"/>
        <end position="1477"/>
    </location>
</feature>
<feature type="repeat" description="ANK" evidence="1">
    <location>
        <begin position="86"/>
        <end position="118"/>
    </location>
</feature>
<feature type="region of interest" description="Disordered" evidence="2">
    <location>
        <begin position="1135"/>
        <end position="1160"/>
    </location>
</feature>
<reference evidence="5 6" key="1">
    <citation type="submission" date="2025-05" db="UniProtKB">
        <authorList>
            <consortium name="RefSeq"/>
        </authorList>
    </citation>
    <scope>IDENTIFICATION</scope>
    <source>
        <tissue evidence="5 6">Blood</tissue>
    </source>
</reference>
<dbReference type="SUPFAM" id="SSF48403">
    <property type="entry name" value="Ankyrin repeat"/>
    <property type="match status" value="1"/>
</dbReference>
<dbReference type="SMART" id="SM00248">
    <property type="entry name" value="ANK"/>
    <property type="match status" value="3"/>
</dbReference>
<dbReference type="Gene3D" id="1.10.510.10">
    <property type="entry name" value="Transferase(Phosphotransferase) domain 1"/>
    <property type="match status" value="1"/>
</dbReference>
<dbReference type="InterPro" id="IPR039339">
    <property type="entry name" value="Tex14"/>
</dbReference>
<dbReference type="PROSITE" id="PS50297">
    <property type="entry name" value="ANK_REP_REGION"/>
    <property type="match status" value="2"/>
</dbReference>
<dbReference type="InterPro" id="IPR036770">
    <property type="entry name" value="Ankyrin_rpt-contain_sf"/>
</dbReference>
<evidence type="ECO:0000313" key="4">
    <source>
        <dbReference type="Proteomes" id="UP001652622"/>
    </source>
</evidence>
<feature type="compositionally biased region" description="Basic and acidic residues" evidence="2">
    <location>
        <begin position="658"/>
        <end position="672"/>
    </location>
</feature>
<organism evidence="4 6">
    <name type="scientific">Pantherophis guttatus</name>
    <name type="common">Corn snake</name>
    <name type="synonym">Elaphe guttata</name>
    <dbReference type="NCBI Taxonomy" id="94885"/>
    <lineage>
        <taxon>Eukaryota</taxon>
        <taxon>Metazoa</taxon>
        <taxon>Chordata</taxon>
        <taxon>Craniata</taxon>
        <taxon>Vertebrata</taxon>
        <taxon>Euteleostomi</taxon>
        <taxon>Lepidosauria</taxon>
        <taxon>Squamata</taxon>
        <taxon>Bifurcata</taxon>
        <taxon>Unidentata</taxon>
        <taxon>Episquamata</taxon>
        <taxon>Toxicofera</taxon>
        <taxon>Serpentes</taxon>
        <taxon>Colubroidea</taxon>
        <taxon>Colubridae</taxon>
        <taxon>Colubrinae</taxon>
        <taxon>Pantherophis</taxon>
    </lineage>
</organism>
<feature type="region of interest" description="Disordered" evidence="2">
    <location>
        <begin position="1222"/>
        <end position="1253"/>
    </location>
</feature>
<dbReference type="InterPro" id="IPR001245">
    <property type="entry name" value="Ser-Thr/Tyr_kinase_cat_dom"/>
</dbReference>
<feature type="compositionally biased region" description="Basic and acidic residues" evidence="2">
    <location>
        <begin position="1148"/>
        <end position="1160"/>
    </location>
</feature>
<dbReference type="RefSeq" id="XP_060549225.1">
    <property type="nucleotide sequence ID" value="XM_060693242.1"/>
</dbReference>
<feature type="compositionally biased region" description="Basic and acidic residues" evidence="2">
    <location>
        <begin position="1374"/>
        <end position="1393"/>
    </location>
</feature>
<feature type="compositionally biased region" description="Low complexity" evidence="2">
    <location>
        <begin position="1465"/>
        <end position="1477"/>
    </location>
</feature>
<feature type="region of interest" description="Disordered" evidence="2">
    <location>
        <begin position="851"/>
        <end position="909"/>
    </location>
</feature>
<evidence type="ECO:0000259" key="3">
    <source>
        <dbReference type="PROSITE" id="PS50011"/>
    </source>
</evidence>
<dbReference type="PANTHER" id="PTHR23060">
    <property type="entry name" value="TESTIS EXPRESSED GENE 14"/>
    <property type="match status" value="1"/>
</dbReference>
<keyword evidence="5 6" id="KW-0808">Transferase</keyword>
<feature type="compositionally biased region" description="Polar residues" evidence="2">
    <location>
        <begin position="851"/>
        <end position="868"/>
    </location>
</feature>
<evidence type="ECO:0000256" key="1">
    <source>
        <dbReference type="PROSITE-ProRule" id="PRU00023"/>
    </source>
</evidence>
<dbReference type="SUPFAM" id="SSF56112">
    <property type="entry name" value="Protein kinase-like (PK-like)"/>
    <property type="match status" value="1"/>
</dbReference>
<dbReference type="GO" id="GO:0016301">
    <property type="term" value="F:kinase activity"/>
    <property type="evidence" value="ECO:0007669"/>
    <property type="project" value="UniProtKB-KW"/>
</dbReference>
<dbReference type="PROSITE" id="PS50011">
    <property type="entry name" value="PROTEIN_KINASE_DOM"/>
    <property type="match status" value="1"/>
</dbReference>
<accession>A0ABM3ZLH3</accession>
<dbReference type="InterPro" id="IPR011009">
    <property type="entry name" value="Kinase-like_dom_sf"/>
</dbReference>
<dbReference type="RefSeq" id="XP_060549226.1">
    <property type="nucleotide sequence ID" value="XM_060693243.1"/>
</dbReference>
<dbReference type="GeneID" id="117660423"/>
<keyword evidence="5 6" id="KW-0418">Kinase</keyword>
<dbReference type="Gene3D" id="1.25.40.20">
    <property type="entry name" value="Ankyrin repeat-containing domain"/>
    <property type="match status" value="1"/>
</dbReference>
<keyword evidence="1" id="KW-0040">ANK repeat</keyword>
<protein>
    <submittedName>
        <fullName evidence="5 6">Inactive serine/threonine-protein kinase TEX14 isoform X1</fullName>
    </submittedName>
</protein>
<feature type="region of interest" description="Disordered" evidence="2">
    <location>
        <begin position="1329"/>
        <end position="1393"/>
    </location>
</feature>
<feature type="region of interest" description="Disordered" evidence="2">
    <location>
        <begin position="650"/>
        <end position="709"/>
    </location>
</feature>
<feature type="repeat" description="ANK" evidence="1">
    <location>
        <begin position="53"/>
        <end position="85"/>
    </location>
</feature>
<dbReference type="Pfam" id="PF12796">
    <property type="entry name" value="Ank_2"/>
    <property type="match status" value="1"/>
</dbReference>
<name>A0ABM3ZLH3_PANGU</name>
<feature type="region of interest" description="Disordered" evidence="2">
    <location>
        <begin position="1008"/>
        <end position="1052"/>
    </location>
</feature>
<dbReference type="PANTHER" id="PTHR23060:SF3">
    <property type="entry name" value="TESTIS EXPRESSED 14, INTERCELLULAR BRIDGE FORMING FACTOR"/>
    <property type="match status" value="1"/>
</dbReference>
<evidence type="ECO:0000256" key="2">
    <source>
        <dbReference type="SAM" id="MobiDB-lite"/>
    </source>
</evidence>
<dbReference type="InterPro" id="IPR002110">
    <property type="entry name" value="Ankyrin_rpt"/>
</dbReference>
<dbReference type="PROSITE" id="PS50088">
    <property type="entry name" value="ANK_REPEAT"/>
    <property type="match status" value="2"/>
</dbReference>
<proteinExistence type="predicted"/>
<feature type="compositionally biased region" description="Polar residues" evidence="2">
    <location>
        <begin position="673"/>
        <end position="684"/>
    </location>
</feature>
<evidence type="ECO:0000313" key="5">
    <source>
        <dbReference type="RefSeq" id="XP_060549225.1"/>
    </source>
</evidence>
<feature type="compositionally biased region" description="Basic and acidic residues" evidence="2">
    <location>
        <begin position="1014"/>
        <end position="1027"/>
    </location>
</feature>
<dbReference type="Pfam" id="PF07714">
    <property type="entry name" value="PK_Tyr_Ser-Thr"/>
    <property type="match status" value="1"/>
</dbReference>
<gene>
    <name evidence="5 6" type="primary">TEX14</name>
</gene>
<dbReference type="Proteomes" id="UP001652622">
    <property type="component" value="Unplaced"/>
</dbReference>
<sequence length="1477" mass="163602">MAHTLPVPCPVKLGTVKLESPEARLHDYVKQGNYVKVKKLLKKGIATQSVNSLGQTPLFTAALLGLGKLVDILLDYGSDPNHRCYDGSTPVHAAAFSGSQFILSKLLDAGGDLRLHDKDGRTPQSWAMTAGKESSAQMLEFIQRCTTHMQVVLQNQSLDLLRKVDSPRALVHSPSKFGGFTQGAADSPLGRFMKRVSSMSQSIFSFGFGKFFLNSKRQLGYLASLPIIADKEVVQADDEPTFSFSTGPYMNMTNLMWGGSRVTVKELNIQPHQHCSKLRLSDLLLAEQEYSSQLHHPHLLLLMAVCLSSDLEKTRLVFERVNFGSLYSILHERRSEFPVLQMETIVHLLIQVSDALRYLHLRGFIHRTLSSYAVVIVLTGEAKLTNLEHMIESKDGGEHSDLTRVPIPPQLYKWCAPEVILERTATFKSDVYSFCAVMQEAFTDTVPWEGFDGPSIKDCITSGQWLEADARLPKPYYDMVKTGLESRPKQRTMNLQDIRYVLKNDLKDLLESRKHRPGEHPESPKPEIQPNINICLPSASAFEVKQPRLQEEKAHVARSFTTTRCAISSPEIKPVIVQVSEPVLRTAQSTTFFDRRLSDVVQVSEPVVRTAQSRLSFEGRLKDADEDSNANLSLSSVQINEIYTCYPEMGEETEGDEETSRTEQDPDSRRESLSSPGDTANRSFPQFAEIRDREASLSSDAETEYSHEDLNGVSVMNEVLGGARGKNRNVQSQFEHKFGKCVLDLKICQTLLQQATDSLSRTETKLGPLENFNKPGQLFWGTQAKEQLPVGIPARGCQEKLESILRNIKPPLNGDRAFQWKTIGPPTESYVPPPFRVPGTYRSLVIQSYQASENKPKSANQSQDTTYWSDFGPETARSPISPKGTEPNNQLLPPGVTFRRKKSTQLRRGSSMLDGIKAADGSFKKTAPEVYEANLRSEERRMAHSEWTTEVKQMAKQAASGQLHLPTQHPATRWMLQSQAQDALTVFPSPTICERVRFNQENVAAGKGQGIRANGDHKVLRGDENQKNPDGVLGRVPGLEKEGRDSPIPACENSAAPRKPVCLSLPSEDSCREQLEEVTRSPSLSLNVSEEFFTPDSNYFLGSSAPPEPSELEYSTAEEEAGNDILGRTEEIPGQKEKWRKPQGMWGQKERPIHSGQRREYSCGTGTKYIHDNLPRNDLFTSAKGPGAAQYGSLSEPLREFGAEDTSLGDIQQISSIICNDPSKTSALKTPRNSNSPIKTSTPLSPANPPPTFSSTVTKYKDYCVMTIDTSSWVTHDVSLLGVSTFPAPCATRVRIEEVPATPFPSPGLVQHDGNFWLPVSRNLAESGREIPSAQQNSPQRGSCKDWLAPPTLPLPSQESPCGPFWMPGDPDPLDSKEAGKPEEKEAPNAIKPDDSLWLRESVCLGEDTERANSSLDKVLEFLCPTADSHDINKGLSDAIQRGELSCAHHGNIEMKGGAEESFSESEGSIENIEGLS</sequence>